<dbReference type="RefSeq" id="WP_252425670.1">
    <property type="nucleotide sequence ID" value="NZ_JAMWMR010000013.1"/>
</dbReference>
<evidence type="ECO:0000313" key="3">
    <source>
        <dbReference type="EMBL" id="MCN9242361.1"/>
    </source>
</evidence>
<feature type="region of interest" description="Disordered" evidence="2">
    <location>
        <begin position="1"/>
        <end position="35"/>
    </location>
</feature>
<dbReference type="InterPro" id="IPR003673">
    <property type="entry name" value="CoA-Trfase_fam_III"/>
</dbReference>
<organism evidence="3 4">
    <name type="scientific">Streptomyces macrolidinus</name>
    <dbReference type="NCBI Taxonomy" id="2952607"/>
    <lineage>
        <taxon>Bacteria</taxon>
        <taxon>Bacillati</taxon>
        <taxon>Actinomycetota</taxon>
        <taxon>Actinomycetes</taxon>
        <taxon>Kitasatosporales</taxon>
        <taxon>Streptomycetaceae</taxon>
        <taxon>Streptomyces</taxon>
    </lineage>
</organism>
<name>A0ABT0ZFL3_9ACTN</name>
<feature type="compositionally biased region" description="Basic and acidic residues" evidence="2">
    <location>
        <begin position="20"/>
        <end position="30"/>
    </location>
</feature>
<dbReference type="InterPro" id="IPR044855">
    <property type="entry name" value="CoA-Trfase_III_dom3_sf"/>
</dbReference>
<dbReference type="InterPro" id="IPR023606">
    <property type="entry name" value="CoA-Trfase_III_dom_1_sf"/>
</dbReference>
<dbReference type="PANTHER" id="PTHR48207">
    <property type="entry name" value="SUCCINATE--HYDROXYMETHYLGLUTARATE COA-TRANSFERASE"/>
    <property type="match status" value="1"/>
</dbReference>
<dbReference type="InterPro" id="IPR050483">
    <property type="entry name" value="CoA-transferase_III_domain"/>
</dbReference>
<gene>
    <name evidence="3" type="ORF">NGF19_16440</name>
</gene>
<dbReference type="Gene3D" id="3.40.50.10540">
    <property type="entry name" value="Crotonobetainyl-coa:carnitine coa-transferase, domain 1"/>
    <property type="match status" value="1"/>
</dbReference>
<evidence type="ECO:0000256" key="2">
    <source>
        <dbReference type="SAM" id="MobiDB-lite"/>
    </source>
</evidence>
<dbReference type="PANTHER" id="PTHR48207:SF4">
    <property type="entry name" value="BLL6097 PROTEIN"/>
    <property type="match status" value="1"/>
</dbReference>
<accession>A0ABT0ZFL3</accession>
<keyword evidence="4" id="KW-1185">Reference proteome</keyword>
<dbReference type="Pfam" id="PF02515">
    <property type="entry name" value="CoA_transf_3"/>
    <property type="match status" value="1"/>
</dbReference>
<keyword evidence="1 3" id="KW-0808">Transferase</keyword>
<evidence type="ECO:0000313" key="4">
    <source>
        <dbReference type="Proteomes" id="UP001523219"/>
    </source>
</evidence>
<dbReference type="Proteomes" id="UP001523219">
    <property type="component" value="Unassembled WGS sequence"/>
</dbReference>
<dbReference type="Gene3D" id="3.30.1540.10">
    <property type="entry name" value="formyl-coa transferase, domain 3"/>
    <property type="match status" value="1"/>
</dbReference>
<sequence length="423" mass="45829">MHEQPTHDRRTPEQPTYDRPTPERPTHDRPTGPLSGVRVVDLSRVVMGPFATQILADQGADVVMIEAAGGDTNRVMGPGPVPQFSGVALNMLRNKRSVSLDLKDAEQAAVVRGLIAEADVVVATMLPGTLRRLGLDYESIRTLSPEIVYCQAQGWPLGSPAEDFPAYDDIIQAAVGVGDMMDRVTGEPVLLPTIFADKVCGLALAQAVTAALFHKSRTGQGQHVEVPMVQAMTAFMLAEHGSGAIPEPPTPEGDLPTTGYPRVMTPERRPQRTADGWIQILPYHPSHFLAIFKDAGETHLLEDPRFADLASAIKHAPELYPIMREVVKRRTTREWLDFCHGAGIPAVRMATLQGLVDELPLAEHPTAGTYRTLPPTANFSRTPANVRRPAPAIGEHTVEALADGSVWSNGSVHDDERTSACAD</sequence>
<proteinExistence type="predicted"/>
<protein>
    <submittedName>
        <fullName evidence="3">CoA transferase</fullName>
    </submittedName>
</protein>
<comment type="caution">
    <text evidence="3">The sequence shown here is derived from an EMBL/GenBank/DDBJ whole genome shotgun (WGS) entry which is preliminary data.</text>
</comment>
<feature type="region of interest" description="Disordered" evidence="2">
    <location>
        <begin position="366"/>
        <end position="386"/>
    </location>
</feature>
<dbReference type="SUPFAM" id="SSF89796">
    <property type="entry name" value="CoA-transferase family III (CaiB/BaiF)"/>
    <property type="match status" value="1"/>
</dbReference>
<dbReference type="GO" id="GO:0016740">
    <property type="term" value="F:transferase activity"/>
    <property type="evidence" value="ECO:0007669"/>
    <property type="project" value="UniProtKB-KW"/>
</dbReference>
<dbReference type="EMBL" id="JAMWMR010000013">
    <property type="protein sequence ID" value="MCN9242361.1"/>
    <property type="molecule type" value="Genomic_DNA"/>
</dbReference>
<evidence type="ECO:0000256" key="1">
    <source>
        <dbReference type="ARBA" id="ARBA00022679"/>
    </source>
</evidence>
<reference evidence="3 4" key="1">
    <citation type="submission" date="2022-05" db="EMBL/GenBank/DDBJ databases">
        <title>Streptomyces sp. nov. RY43-2 isolated from soil of a peat swamp forest.</title>
        <authorList>
            <person name="Kanchanasin P."/>
            <person name="Tanasupawat S."/>
            <person name="Phongsopitanun W."/>
        </authorList>
    </citation>
    <scope>NUCLEOTIDE SEQUENCE [LARGE SCALE GENOMIC DNA]</scope>
    <source>
        <strain evidence="3 4">RY43-2</strain>
    </source>
</reference>
<feature type="compositionally biased region" description="Basic and acidic residues" evidence="2">
    <location>
        <begin position="1"/>
        <end position="12"/>
    </location>
</feature>